<comment type="caution">
    <text evidence="3">The sequence shown here is derived from an EMBL/GenBank/DDBJ whole genome shotgun (WGS) entry which is preliminary data.</text>
</comment>
<dbReference type="AlphaFoldDB" id="A0A3N4VST1"/>
<evidence type="ECO:0000259" key="2">
    <source>
        <dbReference type="Pfam" id="PF23843"/>
    </source>
</evidence>
<dbReference type="EMBL" id="RKQN01000003">
    <property type="protein sequence ID" value="RPE76860.1"/>
    <property type="molecule type" value="Genomic_DNA"/>
</dbReference>
<proteinExistence type="predicted"/>
<keyword evidence="4" id="KW-1185">Reference proteome</keyword>
<feature type="region of interest" description="Disordered" evidence="1">
    <location>
        <begin position="46"/>
        <end position="77"/>
    </location>
</feature>
<gene>
    <name evidence="3" type="ORF">EDC50_2111</name>
</gene>
<feature type="compositionally biased region" description="Low complexity" evidence="1">
    <location>
        <begin position="64"/>
        <end position="77"/>
    </location>
</feature>
<sequence>MTHPMHIELLQAHTHAGRRLSAGARLDLPEASARWLIAQGAARLVTPDSPAPAASLKPSRRDGPAAAAPSTPTPTGD</sequence>
<evidence type="ECO:0000313" key="4">
    <source>
        <dbReference type="Proteomes" id="UP000269708"/>
    </source>
</evidence>
<protein>
    <recommendedName>
        <fullName evidence="2">DUF7210 domain-containing protein</fullName>
    </recommendedName>
</protein>
<evidence type="ECO:0000313" key="3">
    <source>
        <dbReference type="EMBL" id="RPE76860.1"/>
    </source>
</evidence>
<name>A0A3N4VST1_9GAMM</name>
<dbReference type="Proteomes" id="UP000269708">
    <property type="component" value="Unassembled WGS sequence"/>
</dbReference>
<accession>A0A3N4VST1</accession>
<feature type="domain" description="DUF7210" evidence="2">
    <location>
        <begin position="5"/>
        <end position="42"/>
    </location>
</feature>
<dbReference type="InterPro" id="IPR055634">
    <property type="entry name" value="DUF7210"/>
</dbReference>
<organism evidence="3 4">
    <name type="scientific">Vulcaniibacterium tengchongense</name>
    <dbReference type="NCBI Taxonomy" id="1273429"/>
    <lineage>
        <taxon>Bacteria</taxon>
        <taxon>Pseudomonadati</taxon>
        <taxon>Pseudomonadota</taxon>
        <taxon>Gammaproteobacteria</taxon>
        <taxon>Lysobacterales</taxon>
        <taxon>Lysobacteraceae</taxon>
        <taxon>Vulcaniibacterium</taxon>
    </lineage>
</organism>
<dbReference type="Pfam" id="PF23843">
    <property type="entry name" value="DUF7210"/>
    <property type="match status" value="1"/>
</dbReference>
<evidence type="ECO:0000256" key="1">
    <source>
        <dbReference type="SAM" id="MobiDB-lite"/>
    </source>
</evidence>
<reference evidence="3 4" key="1">
    <citation type="submission" date="2018-11" db="EMBL/GenBank/DDBJ databases">
        <title>Genomic Encyclopedia of Type Strains, Phase IV (KMG-IV): sequencing the most valuable type-strain genomes for metagenomic binning, comparative biology and taxonomic classification.</title>
        <authorList>
            <person name="Goeker M."/>
        </authorList>
    </citation>
    <scope>NUCLEOTIDE SEQUENCE [LARGE SCALE GENOMIC DNA]</scope>
    <source>
        <strain evidence="3 4">DSM 25623</strain>
    </source>
</reference>